<evidence type="ECO:0000313" key="2">
    <source>
        <dbReference type="Proteomes" id="UP001153678"/>
    </source>
</evidence>
<dbReference type="OrthoDB" id="2427761at2759"/>
<protein>
    <submittedName>
        <fullName evidence="1">9638_t:CDS:1</fullName>
    </submittedName>
</protein>
<proteinExistence type="predicted"/>
<dbReference type="AlphaFoldDB" id="A0A9W4SZT2"/>
<accession>A0A9W4SZT2</accession>
<gene>
    <name evidence="1" type="ORF">FWILDA_LOCUS14125</name>
</gene>
<evidence type="ECO:0000313" key="1">
    <source>
        <dbReference type="EMBL" id="CAI2189530.1"/>
    </source>
</evidence>
<dbReference type="EMBL" id="CAMKVN010005891">
    <property type="protein sequence ID" value="CAI2189530.1"/>
    <property type="molecule type" value="Genomic_DNA"/>
</dbReference>
<organism evidence="1 2">
    <name type="scientific">Funneliformis geosporum</name>
    <dbReference type="NCBI Taxonomy" id="1117311"/>
    <lineage>
        <taxon>Eukaryota</taxon>
        <taxon>Fungi</taxon>
        <taxon>Fungi incertae sedis</taxon>
        <taxon>Mucoromycota</taxon>
        <taxon>Glomeromycotina</taxon>
        <taxon>Glomeromycetes</taxon>
        <taxon>Glomerales</taxon>
        <taxon>Glomeraceae</taxon>
        <taxon>Funneliformis</taxon>
    </lineage>
</organism>
<comment type="caution">
    <text evidence="1">The sequence shown here is derived from an EMBL/GenBank/DDBJ whole genome shotgun (WGS) entry which is preliminary data.</text>
</comment>
<sequence length="319" mass="37236">MLKEKIQNSLLQFEGWEFALSTGQFNLISILKFRRTKDDFTYDKCVEHTEISKFVSYVAETTTDENWKKVASALSEDGMLKLETSSHVKNTRQAQREDVKLFWIIDDNEKVDLDRRLLKNRLEQSKVCSTNTELHNNHINLLLADPVCYDYSESFASSEGQSHGFLSSDISDDLDDLSNSIKSNDHDNDEDEFGVKDKDLFKQRFEALGNSRKWKLKSGRFVEDVLYELGMQCRYHNLVHSFIIDTEDIFIKNEFSKEELSEIVEKSKNKVYWKSTKRFLITSTHLPRVRILEMEPNPLTMDMPEAWHGTESMSEELSI</sequence>
<reference evidence="1" key="1">
    <citation type="submission" date="2022-08" db="EMBL/GenBank/DDBJ databases">
        <authorList>
            <person name="Kallberg Y."/>
            <person name="Tangrot J."/>
            <person name="Rosling A."/>
        </authorList>
    </citation>
    <scope>NUCLEOTIDE SEQUENCE</scope>
    <source>
        <strain evidence="1">Wild A</strain>
    </source>
</reference>
<keyword evidence="2" id="KW-1185">Reference proteome</keyword>
<name>A0A9W4SZT2_9GLOM</name>
<dbReference type="Proteomes" id="UP001153678">
    <property type="component" value="Unassembled WGS sequence"/>
</dbReference>